<dbReference type="GO" id="GO:0030238">
    <property type="term" value="P:male sex determination"/>
    <property type="evidence" value="ECO:0000318"/>
    <property type="project" value="GO_Central"/>
</dbReference>
<gene>
    <name evidence="1" type="primary">WBGene00111693</name>
</gene>
<dbReference type="InterPro" id="IPR043108">
    <property type="entry name" value="Her-1_C"/>
</dbReference>
<reference evidence="1" key="2">
    <citation type="submission" date="2022-06" db="UniProtKB">
        <authorList>
            <consortium name="EnsemblMetazoa"/>
        </authorList>
    </citation>
    <scope>IDENTIFICATION</scope>
    <source>
        <strain evidence="1">PS312</strain>
    </source>
</reference>
<dbReference type="Gene3D" id="1.10.150.360">
    <property type="match status" value="1"/>
</dbReference>
<dbReference type="PANTHER" id="PTHR37979">
    <property type="entry name" value="PROTEIN HER-1"/>
    <property type="match status" value="1"/>
</dbReference>
<dbReference type="SUPFAM" id="SSF110014">
    <property type="entry name" value="Her-1"/>
    <property type="match status" value="1"/>
</dbReference>
<dbReference type="InterPro" id="IPR015313">
    <property type="entry name" value="Her-1"/>
</dbReference>
<keyword evidence="2" id="KW-1185">Reference proteome</keyword>
<dbReference type="Gene3D" id="1.10.150.370">
    <property type="entry name" value="Caenorhabditis elegans Her-1, C-terminal domain"/>
    <property type="match status" value="1"/>
</dbReference>
<dbReference type="Proteomes" id="UP000005239">
    <property type="component" value="Unassembled WGS sequence"/>
</dbReference>
<dbReference type="InterPro" id="IPR036341">
    <property type="entry name" value="Her-1_sf"/>
</dbReference>
<sequence>MVHNRTSQFVALILCLSFSSALDSDVSKVAHKCCPTAAFECCYNAINFHVRLSCSEIPQGGKRNEAMRCIQRELHGEKDVNKTSIDHLDCCDAFDNDFTDPNGYCYEACVFALNAPSRSSKDKLQYIKECRRKNNLNGCFNQCRAKQNDLRGKGSPVPHYKTAESDECARLKMREDEIYIVNLAHDGVRGSAGALVMAGIYSEIMDGCEGLGPAQGILSYERGECFNQCRANQNDLRQKGIPVPQYKTVETDDCARLKMREDEIYIVNLKQ</sequence>
<dbReference type="Pfam" id="PF09232">
    <property type="entry name" value="Caenor_Her-1"/>
    <property type="match status" value="1"/>
</dbReference>
<dbReference type="PANTHER" id="PTHR37979:SF1">
    <property type="entry name" value="PROTEIN HER-1"/>
    <property type="match status" value="1"/>
</dbReference>
<dbReference type="GO" id="GO:0005576">
    <property type="term" value="C:extracellular region"/>
    <property type="evidence" value="ECO:0000318"/>
    <property type="project" value="GO_Central"/>
</dbReference>
<dbReference type="EnsemblMetazoa" id="PPA22139.1">
    <property type="protein sequence ID" value="PPA22139.1"/>
    <property type="gene ID" value="WBGene00111693"/>
</dbReference>
<reference evidence="2" key="1">
    <citation type="journal article" date="2008" name="Nat. Genet.">
        <title>The Pristionchus pacificus genome provides a unique perspective on nematode lifestyle and parasitism.</title>
        <authorList>
            <person name="Dieterich C."/>
            <person name="Clifton S.W."/>
            <person name="Schuster L.N."/>
            <person name="Chinwalla A."/>
            <person name="Delehaunty K."/>
            <person name="Dinkelacker I."/>
            <person name="Fulton L."/>
            <person name="Fulton R."/>
            <person name="Godfrey J."/>
            <person name="Minx P."/>
            <person name="Mitreva M."/>
            <person name="Roeseler W."/>
            <person name="Tian H."/>
            <person name="Witte H."/>
            <person name="Yang S.P."/>
            <person name="Wilson R.K."/>
            <person name="Sommer R.J."/>
        </authorList>
    </citation>
    <scope>NUCLEOTIDE SEQUENCE [LARGE SCALE GENOMIC DNA]</scope>
    <source>
        <strain evidence="2">PS312</strain>
    </source>
</reference>
<dbReference type="AlphaFoldDB" id="A0A2A6BCP4"/>
<accession>A0A8R1YH13</accession>
<protein>
    <submittedName>
        <fullName evidence="1">Uncharacterized protein</fullName>
    </submittedName>
</protein>
<dbReference type="GO" id="GO:0005102">
    <property type="term" value="F:signaling receptor binding"/>
    <property type="evidence" value="ECO:0000318"/>
    <property type="project" value="GO_Central"/>
</dbReference>
<organism evidence="1 2">
    <name type="scientific">Pristionchus pacificus</name>
    <name type="common">Parasitic nematode worm</name>
    <dbReference type="NCBI Taxonomy" id="54126"/>
    <lineage>
        <taxon>Eukaryota</taxon>
        <taxon>Metazoa</taxon>
        <taxon>Ecdysozoa</taxon>
        <taxon>Nematoda</taxon>
        <taxon>Chromadorea</taxon>
        <taxon>Rhabditida</taxon>
        <taxon>Rhabditina</taxon>
        <taxon>Diplogasteromorpha</taxon>
        <taxon>Diplogasteroidea</taxon>
        <taxon>Neodiplogasteridae</taxon>
        <taxon>Pristionchus</taxon>
    </lineage>
</organism>
<evidence type="ECO:0000313" key="2">
    <source>
        <dbReference type="Proteomes" id="UP000005239"/>
    </source>
</evidence>
<evidence type="ECO:0000313" key="1">
    <source>
        <dbReference type="EnsemblMetazoa" id="PPA22139.1"/>
    </source>
</evidence>
<accession>A0A2A6BCP4</accession>
<name>A0A2A6BCP4_PRIPA</name>
<proteinExistence type="predicted"/>